<dbReference type="InterPro" id="IPR020846">
    <property type="entry name" value="MFS_dom"/>
</dbReference>
<dbReference type="InterPro" id="IPR036259">
    <property type="entry name" value="MFS_trans_sf"/>
</dbReference>
<dbReference type="SUPFAM" id="SSF103473">
    <property type="entry name" value="MFS general substrate transporter"/>
    <property type="match status" value="1"/>
</dbReference>
<dbReference type="CDD" id="cd17477">
    <property type="entry name" value="MFS_YcaD_like"/>
    <property type="match status" value="1"/>
</dbReference>
<feature type="transmembrane region" description="Helical" evidence="6">
    <location>
        <begin position="264"/>
        <end position="281"/>
    </location>
</feature>
<keyword evidence="4 6" id="KW-0472">Membrane</keyword>
<feature type="transmembrane region" description="Helical" evidence="6">
    <location>
        <begin position="158"/>
        <end position="180"/>
    </location>
</feature>
<feature type="transmembrane region" description="Helical" evidence="6">
    <location>
        <begin position="131"/>
        <end position="152"/>
    </location>
</feature>
<dbReference type="GO" id="GO:0022857">
    <property type="term" value="F:transmembrane transporter activity"/>
    <property type="evidence" value="ECO:0007669"/>
    <property type="project" value="InterPro"/>
</dbReference>
<feature type="transmembrane region" description="Helical" evidence="6">
    <location>
        <begin position="201"/>
        <end position="225"/>
    </location>
</feature>
<feature type="transmembrane region" description="Helical" evidence="6">
    <location>
        <begin position="42"/>
        <end position="61"/>
    </location>
</feature>
<evidence type="ECO:0000256" key="6">
    <source>
        <dbReference type="SAM" id="Phobius"/>
    </source>
</evidence>
<feature type="transmembrane region" description="Helical" evidence="6">
    <location>
        <begin position="353"/>
        <end position="372"/>
    </location>
</feature>
<keyword evidence="2 6" id="KW-0812">Transmembrane</keyword>
<dbReference type="InterPro" id="IPR047200">
    <property type="entry name" value="MFS_YcaD-like"/>
</dbReference>
<dbReference type="PANTHER" id="PTHR23521:SF3">
    <property type="entry name" value="MFS TRANSPORTER"/>
    <property type="match status" value="1"/>
</dbReference>
<dbReference type="RefSeq" id="WP_154445530.1">
    <property type="nucleotide sequence ID" value="NZ_WIND01000002.1"/>
</dbReference>
<dbReference type="GO" id="GO:0005886">
    <property type="term" value="C:plasma membrane"/>
    <property type="evidence" value="ECO:0007669"/>
    <property type="project" value="TreeGrafter"/>
</dbReference>
<evidence type="ECO:0000256" key="5">
    <source>
        <dbReference type="SAM" id="MobiDB-lite"/>
    </source>
</evidence>
<evidence type="ECO:0000259" key="7">
    <source>
        <dbReference type="PROSITE" id="PS50850"/>
    </source>
</evidence>
<evidence type="ECO:0000256" key="3">
    <source>
        <dbReference type="ARBA" id="ARBA00022989"/>
    </source>
</evidence>
<dbReference type="InterPro" id="IPR011701">
    <property type="entry name" value="MFS"/>
</dbReference>
<evidence type="ECO:0000256" key="4">
    <source>
        <dbReference type="ARBA" id="ARBA00023136"/>
    </source>
</evidence>
<comment type="caution">
    <text evidence="8">The sequence shown here is derived from an EMBL/GenBank/DDBJ whole genome shotgun (WGS) entry which is preliminary data.</text>
</comment>
<dbReference type="Pfam" id="PF00083">
    <property type="entry name" value="Sugar_tr"/>
    <property type="match status" value="1"/>
</dbReference>
<dbReference type="PROSITE" id="PS50850">
    <property type="entry name" value="MFS"/>
    <property type="match status" value="1"/>
</dbReference>
<feature type="transmembrane region" description="Helical" evidence="6">
    <location>
        <begin position="237"/>
        <end position="257"/>
    </location>
</feature>
<comment type="subcellular location">
    <subcellularLocation>
        <location evidence="1">Membrane</location>
    </subcellularLocation>
</comment>
<keyword evidence="3 6" id="KW-1133">Transmembrane helix</keyword>
<evidence type="ECO:0000256" key="2">
    <source>
        <dbReference type="ARBA" id="ARBA00022692"/>
    </source>
</evidence>
<gene>
    <name evidence="8" type="ORF">GE300_05475</name>
</gene>
<feature type="transmembrane region" description="Helical" evidence="6">
    <location>
        <begin position="97"/>
        <end position="119"/>
    </location>
</feature>
<dbReference type="Gene3D" id="1.20.1250.20">
    <property type="entry name" value="MFS general substrate transporter like domains"/>
    <property type="match status" value="2"/>
</dbReference>
<evidence type="ECO:0000313" key="8">
    <source>
        <dbReference type="EMBL" id="MSU89077.1"/>
    </source>
</evidence>
<feature type="region of interest" description="Disordered" evidence="5">
    <location>
        <begin position="406"/>
        <end position="429"/>
    </location>
</feature>
<organism evidence="8 9">
    <name type="scientific">Halovulum marinum</name>
    <dbReference type="NCBI Taxonomy" id="2662447"/>
    <lineage>
        <taxon>Bacteria</taxon>
        <taxon>Pseudomonadati</taxon>
        <taxon>Pseudomonadota</taxon>
        <taxon>Alphaproteobacteria</taxon>
        <taxon>Rhodobacterales</taxon>
        <taxon>Paracoccaceae</taxon>
        <taxon>Halovulum</taxon>
    </lineage>
</organism>
<dbReference type="Proteomes" id="UP000474957">
    <property type="component" value="Unassembled WGS sequence"/>
</dbReference>
<reference evidence="8 9" key="1">
    <citation type="submission" date="2019-10" db="EMBL/GenBank/DDBJ databases">
        <title>Cognatihalovulum marinum gen. nov. sp. nov., a new member of the family Rhodobacteraceae isolated from deep seawater of the Northwest Indian Ocean.</title>
        <authorList>
            <person name="Ruan C."/>
            <person name="Wang J."/>
            <person name="Zheng X."/>
            <person name="Song L."/>
            <person name="Zhu Y."/>
            <person name="Huang Y."/>
            <person name="Lu Z."/>
            <person name="Du W."/>
            <person name="Huang L."/>
            <person name="Dai X."/>
        </authorList>
    </citation>
    <scope>NUCLEOTIDE SEQUENCE [LARGE SCALE GENOMIC DNA]</scope>
    <source>
        <strain evidence="8 9">2CG4</strain>
    </source>
</reference>
<feature type="transmembrane region" description="Helical" evidence="6">
    <location>
        <begin position="323"/>
        <end position="347"/>
    </location>
</feature>
<sequence>MISVVTNAWALLLGLLLLMIGNGLQGTLLGVRGSLEGFSASSMSYVMSAYFLGLLIGSRVSGNLIRRVGHVRVFAALASLISAGFILYAAVPHPVSWGIMRLMVGFCFAGVYVVSESWLNESATNETRGQALSLYVMVQMIGVISAQALLNLADPTGYTLFVVISVLVSVSVAPILLSATPAPVFEAAKPMTLRQLYEASPLGMVGMFALGGVLSAIFGMSAIFATEAGFSAAETSIFVALIYTGGLILQYPIGWLSDRMDRRVLIAGSTALGAAVVLGSIPLLDSFVVVCIAGFMVGGVANPLYALLIAYTNDFLEHEDMAAASGGLMFANGLGAISGPLLIGLLMDRLGTWTFFGFTGTLMAAISGYAVYRMSKRAAPDETSAYVPVLSQASPFAVEMAQEYAAEMAQEDEERDAAAPQPEKAGAHV</sequence>
<protein>
    <submittedName>
        <fullName evidence="8">MFS transporter</fullName>
    </submittedName>
</protein>
<dbReference type="AlphaFoldDB" id="A0A6L5YXV2"/>
<dbReference type="Pfam" id="PF07690">
    <property type="entry name" value="MFS_1"/>
    <property type="match status" value="1"/>
</dbReference>
<evidence type="ECO:0000256" key="1">
    <source>
        <dbReference type="ARBA" id="ARBA00004370"/>
    </source>
</evidence>
<dbReference type="PANTHER" id="PTHR23521">
    <property type="entry name" value="TRANSPORTER MFS SUPERFAMILY"/>
    <property type="match status" value="1"/>
</dbReference>
<accession>A0A6L5YXV2</accession>
<dbReference type="EMBL" id="WIND01000002">
    <property type="protein sequence ID" value="MSU89077.1"/>
    <property type="molecule type" value="Genomic_DNA"/>
</dbReference>
<proteinExistence type="predicted"/>
<dbReference type="InterPro" id="IPR005828">
    <property type="entry name" value="MFS_sugar_transport-like"/>
</dbReference>
<keyword evidence="9" id="KW-1185">Reference proteome</keyword>
<feature type="transmembrane region" description="Helical" evidence="6">
    <location>
        <begin position="73"/>
        <end position="91"/>
    </location>
</feature>
<feature type="domain" description="Major facilitator superfamily (MFS) profile" evidence="7">
    <location>
        <begin position="7"/>
        <end position="377"/>
    </location>
</feature>
<feature type="transmembrane region" description="Helical" evidence="6">
    <location>
        <begin position="287"/>
        <end position="311"/>
    </location>
</feature>
<evidence type="ECO:0000313" key="9">
    <source>
        <dbReference type="Proteomes" id="UP000474957"/>
    </source>
</evidence>
<name>A0A6L5YXV2_9RHOB</name>